<dbReference type="InterPro" id="IPR010982">
    <property type="entry name" value="Lambda_DNA-bd_dom_sf"/>
</dbReference>
<dbReference type="SUPFAM" id="SSF47413">
    <property type="entry name" value="lambda repressor-like DNA-binding domains"/>
    <property type="match status" value="1"/>
</dbReference>
<dbReference type="Pfam" id="PF13377">
    <property type="entry name" value="Peripla_BP_3"/>
    <property type="match status" value="1"/>
</dbReference>
<dbReference type="SUPFAM" id="SSF53822">
    <property type="entry name" value="Periplasmic binding protein-like I"/>
    <property type="match status" value="1"/>
</dbReference>
<dbReference type="RefSeq" id="WP_309957121.1">
    <property type="nucleotide sequence ID" value="NZ_JAVDUJ010000001.1"/>
</dbReference>
<dbReference type="GO" id="GO:0003677">
    <property type="term" value="F:DNA binding"/>
    <property type="evidence" value="ECO:0007669"/>
    <property type="project" value="UniProtKB-KW"/>
</dbReference>
<dbReference type="Pfam" id="PF00356">
    <property type="entry name" value="LacI"/>
    <property type="match status" value="1"/>
</dbReference>
<dbReference type="SMART" id="SM00354">
    <property type="entry name" value="HTH_LACI"/>
    <property type="match status" value="1"/>
</dbReference>
<feature type="domain" description="HTH lacI-type" evidence="4">
    <location>
        <begin position="5"/>
        <end position="60"/>
    </location>
</feature>
<sequence>MASKIRLEDIAKQAGVSTATVSRVLNDKSLVAPETRHAVIEALDLLGYERPEKLRRRSGGLIGMIVPELTNPIFPMFVQKLQTAMSLQGYTPLLATQLAGSTTEDAYVDTMLEYDVSGIVFLSGLHADLTANLDHYARITEKRIPYVTINGANPALQAPDFSCDDHFAAALAVRHLIHQGHTQIGLATGPTRFSVARAKSEAYLSTMRRLLPNVRPMQEHTLYTVEGGQLAAAALYERGCTAIIFASDVMALGAIRYFQNMGVDVPRNVSIIGFDDSRLVAFANPPLTTLHQPVKAMADAAVGTLIAMINGEKPAFESMKFPPELVVRASTGTLRKN</sequence>
<organism evidence="5 6">
    <name type="scientific">Arcanobacterium hippocoleae</name>
    <dbReference type="NCBI Taxonomy" id="149017"/>
    <lineage>
        <taxon>Bacteria</taxon>
        <taxon>Bacillati</taxon>
        <taxon>Actinomycetota</taxon>
        <taxon>Actinomycetes</taxon>
        <taxon>Actinomycetales</taxon>
        <taxon>Actinomycetaceae</taxon>
        <taxon>Arcanobacterium</taxon>
    </lineage>
</organism>
<keyword evidence="3" id="KW-0804">Transcription</keyword>
<proteinExistence type="predicted"/>
<dbReference type="Gene3D" id="1.10.260.40">
    <property type="entry name" value="lambda repressor-like DNA-binding domains"/>
    <property type="match status" value="1"/>
</dbReference>
<dbReference type="PROSITE" id="PS00356">
    <property type="entry name" value="HTH_LACI_1"/>
    <property type="match status" value="1"/>
</dbReference>
<evidence type="ECO:0000313" key="6">
    <source>
        <dbReference type="Proteomes" id="UP001266099"/>
    </source>
</evidence>
<reference evidence="5 6" key="1">
    <citation type="submission" date="2023-07" db="EMBL/GenBank/DDBJ databases">
        <title>Sequencing the genomes of 1000 actinobacteria strains.</title>
        <authorList>
            <person name="Klenk H.-P."/>
        </authorList>
    </citation>
    <scope>NUCLEOTIDE SEQUENCE [LARGE SCALE GENOMIC DNA]</scope>
    <source>
        <strain evidence="5 6">DSM 15539</strain>
    </source>
</reference>
<dbReference type="Gene3D" id="3.40.50.2300">
    <property type="match status" value="2"/>
</dbReference>
<evidence type="ECO:0000313" key="5">
    <source>
        <dbReference type="EMBL" id="MDR6939994.1"/>
    </source>
</evidence>
<evidence type="ECO:0000256" key="1">
    <source>
        <dbReference type="ARBA" id="ARBA00023015"/>
    </source>
</evidence>
<evidence type="ECO:0000259" key="4">
    <source>
        <dbReference type="PROSITE" id="PS50932"/>
    </source>
</evidence>
<gene>
    <name evidence="5" type="ORF">J2S36_001537</name>
</gene>
<dbReference type="InterPro" id="IPR000843">
    <property type="entry name" value="HTH_LacI"/>
</dbReference>
<dbReference type="EMBL" id="JAVDUJ010000001">
    <property type="protein sequence ID" value="MDR6939994.1"/>
    <property type="molecule type" value="Genomic_DNA"/>
</dbReference>
<dbReference type="PRINTS" id="PR00036">
    <property type="entry name" value="HTHLACI"/>
</dbReference>
<dbReference type="PROSITE" id="PS50932">
    <property type="entry name" value="HTH_LACI_2"/>
    <property type="match status" value="1"/>
</dbReference>
<evidence type="ECO:0000256" key="3">
    <source>
        <dbReference type="ARBA" id="ARBA00023163"/>
    </source>
</evidence>
<protein>
    <submittedName>
        <fullName evidence="5">DNA-binding LacI/PurR family transcriptional regulator</fullName>
    </submittedName>
</protein>
<dbReference type="InterPro" id="IPR046335">
    <property type="entry name" value="LacI/GalR-like_sensor"/>
</dbReference>
<dbReference type="CDD" id="cd01392">
    <property type="entry name" value="HTH_LacI"/>
    <property type="match status" value="1"/>
</dbReference>
<accession>A0ABU1T3X1</accession>
<evidence type="ECO:0000256" key="2">
    <source>
        <dbReference type="ARBA" id="ARBA00023125"/>
    </source>
</evidence>
<dbReference type="InterPro" id="IPR028082">
    <property type="entry name" value="Peripla_BP_I"/>
</dbReference>
<dbReference type="PANTHER" id="PTHR30146">
    <property type="entry name" value="LACI-RELATED TRANSCRIPTIONAL REPRESSOR"/>
    <property type="match status" value="1"/>
</dbReference>
<keyword evidence="2 5" id="KW-0238">DNA-binding</keyword>
<keyword evidence="1" id="KW-0805">Transcription regulation</keyword>
<dbReference type="PANTHER" id="PTHR30146:SF153">
    <property type="entry name" value="LACTOSE OPERON REPRESSOR"/>
    <property type="match status" value="1"/>
</dbReference>
<comment type="caution">
    <text evidence="5">The sequence shown here is derived from an EMBL/GenBank/DDBJ whole genome shotgun (WGS) entry which is preliminary data.</text>
</comment>
<name>A0ABU1T3X1_9ACTO</name>
<keyword evidence="6" id="KW-1185">Reference proteome</keyword>
<dbReference type="Proteomes" id="UP001266099">
    <property type="component" value="Unassembled WGS sequence"/>
</dbReference>